<dbReference type="EMBL" id="MVGC01000434">
    <property type="protein sequence ID" value="RJE19221.1"/>
    <property type="molecule type" value="Genomic_DNA"/>
</dbReference>
<dbReference type="PROSITE" id="PS51388">
    <property type="entry name" value="GED"/>
    <property type="match status" value="1"/>
</dbReference>
<evidence type="ECO:0000313" key="3">
    <source>
        <dbReference type="Proteomes" id="UP000266188"/>
    </source>
</evidence>
<dbReference type="AlphaFoldDB" id="A0A3A2ZQ53"/>
<dbReference type="OrthoDB" id="415706at2759"/>
<organism evidence="2 3">
    <name type="scientific">Aspergillus sclerotialis</name>
    <dbReference type="NCBI Taxonomy" id="2070753"/>
    <lineage>
        <taxon>Eukaryota</taxon>
        <taxon>Fungi</taxon>
        <taxon>Dikarya</taxon>
        <taxon>Ascomycota</taxon>
        <taxon>Pezizomycotina</taxon>
        <taxon>Eurotiomycetes</taxon>
        <taxon>Eurotiomycetidae</taxon>
        <taxon>Eurotiales</taxon>
        <taxon>Aspergillaceae</taxon>
        <taxon>Aspergillus</taxon>
        <taxon>Aspergillus subgen. Polypaecilum</taxon>
    </lineage>
</organism>
<dbReference type="Proteomes" id="UP000266188">
    <property type="component" value="Unassembled WGS sequence"/>
</dbReference>
<dbReference type="InterPro" id="IPR020850">
    <property type="entry name" value="GED_dom"/>
</dbReference>
<gene>
    <name evidence="2" type="ORF">PHISCL_08446</name>
</gene>
<keyword evidence="3" id="KW-1185">Reference proteome</keyword>
<accession>A0A3A2ZQ53</accession>
<protein>
    <submittedName>
        <fullName evidence="2">Dynamin GTPase</fullName>
    </submittedName>
</protein>
<sequence>MAHQGSRRKVIEKGDLFVHPEINKDYVYRDVLEEEVIKQARTNRGIELPGNANQLLVGSLFRDQSKPWEGLAKDHLIRAWESARYFVLLVLQYLTDDHTYSLLIGSVIEPELEKLRQALLDKLTELTAYTKRGHPLPVGNRFLTQIQKARSKRQIQSLKAKLNPSNKHDGESVFTMNDIEQATLALESSRDEFAAADIIDQMQAYYETAILTFIDNVAIVGIENCLLDPLQRIFTSQVINDMEDDQIRELAAEPSYICEERDRLTRELAKLQAGLRTLSIFNTQKPSLDGPPSMSLDF</sequence>
<dbReference type="Gene3D" id="1.20.120.1240">
    <property type="entry name" value="Dynamin, middle domain"/>
    <property type="match status" value="1"/>
</dbReference>
<proteinExistence type="predicted"/>
<name>A0A3A2ZQ53_9EURO</name>
<dbReference type="STRING" id="2070753.A0A3A2ZQ53"/>
<evidence type="ECO:0000259" key="1">
    <source>
        <dbReference type="PROSITE" id="PS51388"/>
    </source>
</evidence>
<reference evidence="3" key="1">
    <citation type="submission" date="2017-02" db="EMBL/GenBank/DDBJ databases">
        <authorList>
            <person name="Tafer H."/>
            <person name="Lopandic K."/>
        </authorList>
    </citation>
    <scope>NUCLEOTIDE SEQUENCE [LARGE SCALE GENOMIC DNA]</scope>
    <source>
        <strain evidence="3">CBS 366.77</strain>
    </source>
</reference>
<comment type="caution">
    <text evidence="2">The sequence shown here is derived from an EMBL/GenBank/DDBJ whole genome shotgun (WGS) entry which is preliminary data.</text>
</comment>
<evidence type="ECO:0000313" key="2">
    <source>
        <dbReference type="EMBL" id="RJE19221.1"/>
    </source>
</evidence>
<feature type="domain" description="GED" evidence="1">
    <location>
        <begin position="195"/>
        <end position="286"/>
    </location>
</feature>